<dbReference type="EMBL" id="UINC01158189">
    <property type="protein sequence ID" value="SVD55592.1"/>
    <property type="molecule type" value="Genomic_DNA"/>
</dbReference>
<dbReference type="PANTHER" id="PTHR43774:SF1">
    <property type="entry name" value="PEPTIDE METHIONINE SULFOXIDE REDUCTASE MSRA 2"/>
    <property type="match status" value="1"/>
</dbReference>
<sequence>MLLNIFASIVLGLIMPDTERQIEQNIQQATFGAGCFWCVEAIFERLEGVTDVRAGYTGGEVENPSYEDVCSGRTGHVEVIQLDFNSQIISFKQLLNIFWQAHDPTTINRQGADTGTQYRSAVFYHSNSQRDIAEKSMKEADTAKM</sequence>
<evidence type="ECO:0000259" key="3">
    <source>
        <dbReference type="Pfam" id="PF01625"/>
    </source>
</evidence>
<gene>
    <name evidence="4" type="ORF">METZ01_LOCUS408446</name>
</gene>
<name>A0A382W9V6_9ZZZZ</name>
<dbReference type="NCBIfam" id="TIGR00401">
    <property type="entry name" value="msrA"/>
    <property type="match status" value="1"/>
</dbReference>
<reference evidence="4" key="1">
    <citation type="submission" date="2018-05" db="EMBL/GenBank/DDBJ databases">
        <authorList>
            <person name="Lanie J.A."/>
            <person name="Ng W.-L."/>
            <person name="Kazmierczak K.M."/>
            <person name="Andrzejewski T.M."/>
            <person name="Davidsen T.M."/>
            <person name="Wayne K.J."/>
            <person name="Tettelin H."/>
            <person name="Glass J.I."/>
            <person name="Rusch D."/>
            <person name="Podicherti R."/>
            <person name="Tsui H.-C.T."/>
            <person name="Winkler M.E."/>
        </authorList>
    </citation>
    <scope>NUCLEOTIDE SEQUENCE</scope>
</reference>
<dbReference type="SUPFAM" id="SSF55068">
    <property type="entry name" value="Peptide methionine sulfoxide reductase"/>
    <property type="match status" value="1"/>
</dbReference>
<evidence type="ECO:0000256" key="2">
    <source>
        <dbReference type="ARBA" id="ARBA00023002"/>
    </source>
</evidence>
<dbReference type="Gene3D" id="3.30.1060.10">
    <property type="entry name" value="Peptide methionine sulphoxide reductase MsrA"/>
    <property type="match status" value="1"/>
</dbReference>
<feature type="domain" description="Peptide methionine sulphoxide reductase MsrA" evidence="3">
    <location>
        <begin position="28"/>
        <end position="143"/>
    </location>
</feature>
<organism evidence="4">
    <name type="scientific">marine metagenome</name>
    <dbReference type="NCBI Taxonomy" id="408172"/>
    <lineage>
        <taxon>unclassified sequences</taxon>
        <taxon>metagenomes</taxon>
        <taxon>ecological metagenomes</taxon>
    </lineage>
</organism>
<dbReference type="HAMAP" id="MF_01401">
    <property type="entry name" value="MsrA"/>
    <property type="match status" value="1"/>
</dbReference>
<feature type="non-terminal residue" evidence="4">
    <location>
        <position position="145"/>
    </location>
</feature>
<dbReference type="AlphaFoldDB" id="A0A382W9V6"/>
<dbReference type="InterPro" id="IPR036509">
    <property type="entry name" value="Met_Sox_Rdtase_MsrA_sf"/>
</dbReference>
<evidence type="ECO:0000313" key="4">
    <source>
        <dbReference type="EMBL" id="SVD55592.1"/>
    </source>
</evidence>
<protein>
    <recommendedName>
        <fullName evidence="1">peptide-methionine (S)-S-oxide reductase</fullName>
        <ecNumber evidence="1">1.8.4.11</ecNumber>
    </recommendedName>
</protein>
<keyword evidence="2" id="KW-0560">Oxidoreductase</keyword>
<dbReference type="PANTHER" id="PTHR43774">
    <property type="entry name" value="PEPTIDE METHIONINE SULFOXIDE REDUCTASE"/>
    <property type="match status" value="1"/>
</dbReference>
<dbReference type="EC" id="1.8.4.11" evidence="1"/>
<accession>A0A382W9V6</accession>
<dbReference type="InterPro" id="IPR002569">
    <property type="entry name" value="Met_Sox_Rdtase_MsrA_dom"/>
</dbReference>
<proteinExistence type="inferred from homology"/>
<dbReference type="GO" id="GO:0008113">
    <property type="term" value="F:peptide-methionine (S)-S-oxide reductase activity"/>
    <property type="evidence" value="ECO:0007669"/>
    <property type="project" value="UniProtKB-EC"/>
</dbReference>
<evidence type="ECO:0000256" key="1">
    <source>
        <dbReference type="ARBA" id="ARBA00012502"/>
    </source>
</evidence>
<dbReference type="Pfam" id="PF01625">
    <property type="entry name" value="PMSR"/>
    <property type="match status" value="1"/>
</dbReference>